<feature type="compositionally biased region" description="Polar residues" evidence="1">
    <location>
        <begin position="276"/>
        <end position="287"/>
    </location>
</feature>
<protein>
    <submittedName>
        <fullName evidence="2">Uncharacterized protein</fullName>
    </submittedName>
</protein>
<gene>
    <name evidence="2" type="ORF">ACH5RR_029411</name>
</gene>
<sequence>MEETRSSIQNLEVQLEHILQQLARRSQHDIFIDHIPTRYTQVEYFTFRIGMEDQASEGMEGNKVIKDNYMPIEVVYNRPAIRSIATIVSSSDDSIPLIKPSTYKREPTVFLLLEVIQKLALLFLFSLEPTVGKFSKGRSSMEALCKEFQKIGFVGSYTLGLPDYRHISFDQLPPHLFHKAILFSIGHLVGEPLEIDISTANGTRPSKARLWKNPDAAMTNTDLQPNDSIRHKISQLETTFLASGNPSLQVPKLSSGTNEVCSKNPSSIPSQKAFATVNSSKPASSKQ</sequence>
<evidence type="ECO:0000256" key="1">
    <source>
        <dbReference type="SAM" id="MobiDB-lite"/>
    </source>
</evidence>
<dbReference type="Proteomes" id="UP001630127">
    <property type="component" value="Unassembled WGS sequence"/>
</dbReference>
<proteinExistence type="predicted"/>
<comment type="caution">
    <text evidence="2">The sequence shown here is derived from an EMBL/GenBank/DDBJ whole genome shotgun (WGS) entry which is preliminary data.</text>
</comment>
<dbReference type="EMBL" id="JBJUIK010000012">
    <property type="protein sequence ID" value="KAL3510010.1"/>
    <property type="molecule type" value="Genomic_DNA"/>
</dbReference>
<dbReference type="AlphaFoldDB" id="A0ABD2YVF3"/>
<accession>A0ABD2YVF3</accession>
<feature type="compositionally biased region" description="Polar residues" evidence="1">
    <location>
        <begin position="251"/>
        <end position="270"/>
    </location>
</feature>
<reference evidence="2 3" key="1">
    <citation type="submission" date="2024-11" db="EMBL/GenBank/DDBJ databases">
        <title>A near-complete genome assembly of Cinchona calisaya.</title>
        <authorList>
            <person name="Lian D.C."/>
            <person name="Zhao X.W."/>
            <person name="Wei L."/>
        </authorList>
    </citation>
    <scope>NUCLEOTIDE SEQUENCE [LARGE SCALE GENOMIC DNA]</scope>
    <source>
        <tissue evidence="2">Nenye</tissue>
    </source>
</reference>
<keyword evidence="3" id="KW-1185">Reference proteome</keyword>
<evidence type="ECO:0000313" key="3">
    <source>
        <dbReference type="Proteomes" id="UP001630127"/>
    </source>
</evidence>
<name>A0ABD2YVF3_9GENT</name>
<organism evidence="2 3">
    <name type="scientific">Cinchona calisaya</name>
    <dbReference type="NCBI Taxonomy" id="153742"/>
    <lineage>
        <taxon>Eukaryota</taxon>
        <taxon>Viridiplantae</taxon>
        <taxon>Streptophyta</taxon>
        <taxon>Embryophyta</taxon>
        <taxon>Tracheophyta</taxon>
        <taxon>Spermatophyta</taxon>
        <taxon>Magnoliopsida</taxon>
        <taxon>eudicotyledons</taxon>
        <taxon>Gunneridae</taxon>
        <taxon>Pentapetalae</taxon>
        <taxon>asterids</taxon>
        <taxon>lamiids</taxon>
        <taxon>Gentianales</taxon>
        <taxon>Rubiaceae</taxon>
        <taxon>Cinchonoideae</taxon>
        <taxon>Cinchoneae</taxon>
        <taxon>Cinchona</taxon>
    </lineage>
</organism>
<evidence type="ECO:0000313" key="2">
    <source>
        <dbReference type="EMBL" id="KAL3510010.1"/>
    </source>
</evidence>
<feature type="region of interest" description="Disordered" evidence="1">
    <location>
        <begin position="251"/>
        <end position="287"/>
    </location>
</feature>